<evidence type="ECO:0000313" key="2">
    <source>
        <dbReference type="Proteomes" id="UP001631969"/>
    </source>
</evidence>
<keyword evidence="2" id="KW-1185">Reference proteome</keyword>
<name>A0ACC7P2A1_9BACL</name>
<proteinExistence type="predicted"/>
<dbReference type="Proteomes" id="UP001631969">
    <property type="component" value="Unassembled WGS sequence"/>
</dbReference>
<evidence type="ECO:0000313" key="1">
    <source>
        <dbReference type="EMBL" id="MFM9331174.1"/>
    </source>
</evidence>
<keyword evidence="1" id="KW-0966">Cell projection</keyword>
<comment type="caution">
    <text evidence="1">The sequence shown here is derived from an EMBL/GenBank/DDBJ whole genome shotgun (WGS) entry which is preliminary data.</text>
</comment>
<keyword evidence="1" id="KW-0969">Cilium</keyword>
<sequence length="272" mass="29171">MEKSTLLGLVSAVIGIGVGMVLKGVSPVALWNPAALLIIFLGTFAAVAMAFPMSDVKKLPGLFKLIFTQPKLMEKEELIVKFVEWGTIARREGLLALEATAETVEDPFLKNGMKMLIDGSDSEFVRDVMLEDIHAMEDRHKVGAQLFSQAGMYAPTLGVLGAVVGLIAALGNLKDIDKLGHSVAAAFVATLFGIFSGYVLWHPIANKLKRMSKKEVEIKLMMVEGLITFGLGGSANSIRQKLLVFLPSGSRDLDARESAKGEVAAIGKEAKA</sequence>
<reference evidence="1" key="1">
    <citation type="submission" date="2024-12" db="EMBL/GenBank/DDBJ databases">
        <authorList>
            <person name="Wu N."/>
        </authorList>
    </citation>
    <scope>NUCLEOTIDE SEQUENCE</scope>
    <source>
        <strain evidence="1">P15</strain>
    </source>
</reference>
<keyword evidence="1" id="KW-0282">Flagellum</keyword>
<protein>
    <submittedName>
        <fullName evidence="1">Flagellar motor stator protein MotA</fullName>
    </submittedName>
</protein>
<accession>A0ACC7P2A1</accession>
<organism evidence="1 2">
    <name type="scientific">Paenibacillus mesotrionivorans</name>
    <dbReference type="NCBI Taxonomy" id="3160968"/>
    <lineage>
        <taxon>Bacteria</taxon>
        <taxon>Bacillati</taxon>
        <taxon>Bacillota</taxon>
        <taxon>Bacilli</taxon>
        <taxon>Bacillales</taxon>
        <taxon>Paenibacillaceae</taxon>
        <taxon>Paenibacillus</taxon>
    </lineage>
</organism>
<gene>
    <name evidence="1" type="primary">motA</name>
    <name evidence="1" type="ORF">ACI1P1_23035</name>
</gene>
<dbReference type="EMBL" id="JBJURJ010000017">
    <property type="protein sequence ID" value="MFM9331174.1"/>
    <property type="molecule type" value="Genomic_DNA"/>
</dbReference>